<dbReference type="PANTHER" id="PTHR48055:SF55">
    <property type="entry name" value="PROTEIN KINASE DOMAIN-CONTAINING PROTEIN"/>
    <property type="match status" value="1"/>
</dbReference>
<dbReference type="PROSITE" id="PS00108">
    <property type="entry name" value="PROTEIN_KINASE_ST"/>
    <property type="match status" value="1"/>
</dbReference>
<feature type="compositionally biased region" description="Low complexity" evidence="1">
    <location>
        <begin position="153"/>
        <end position="167"/>
    </location>
</feature>
<name>A0AAU9MA33_9ASTR</name>
<sequence>MLNLHQKIRIILDVASALDSLHNHCLPTIVHCDLKPSNIMLDDDMLNHVGNFDSTQFLGKNSNQHMTSGSRGTIRYAPPEYGVGSVITSSGDVYSFGILLFEPLPKSAKPHQPHLHLHLHPNVISQNRTSRSSSSSNRLYQTLELKKELHMESSTAPPSPLESSTTPQSPPPSHISTQP</sequence>
<evidence type="ECO:0000313" key="3">
    <source>
        <dbReference type="EMBL" id="CAH1422381.1"/>
    </source>
</evidence>
<dbReference type="InterPro" id="IPR001245">
    <property type="entry name" value="Ser-Thr/Tyr_kinase_cat_dom"/>
</dbReference>
<dbReference type="AlphaFoldDB" id="A0AAU9MA33"/>
<dbReference type="InterPro" id="IPR000719">
    <property type="entry name" value="Prot_kinase_dom"/>
</dbReference>
<reference evidence="3 4" key="1">
    <citation type="submission" date="2022-01" db="EMBL/GenBank/DDBJ databases">
        <authorList>
            <person name="Xiong W."/>
            <person name="Schranz E."/>
        </authorList>
    </citation>
    <scope>NUCLEOTIDE SEQUENCE [LARGE SCALE GENOMIC DNA]</scope>
</reference>
<proteinExistence type="predicted"/>
<dbReference type="InterPro" id="IPR011009">
    <property type="entry name" value="Kinase-like_dom_sf"/>
</dbReference>
<protein>
    <recommendedName>
        <fullName evidence="2">Protein kinase domain-containing protein</fullName>
    </recommendedName>
</protein>
<evidence type="ECO:0000313" key="4">
    <source>
        <dbReference type="Proteomes" id="UP001157418"/>
    </source>
</evidence>
<keyword evidence="4" id="KW-1185">Reference proteome</keyword>
<feature type="domain" description="Protein kinase" evidence="2">
    <location>
        <begin position="1"/>
        <end position="179"/>
    </location>
</feature>
<feature type="region of interest" description="Disordered" evidence="1">
    <location>
        <begin position="125"/>
        <end position="179"/>
    </location>
</feature>
<dbReference type="Pfam" id="PF07714">
    <property type="entry name" value="PK_Tyr_Ser-Thr"/>
    <property type="match status" value="1"/>
</dbReference>
<evidence type="ECO:0000259" key="2">
    <source>
        <dbReference type="PROSITE" id="PS50011"/>
    </source>
</evidence>
<organism evidence="3 4">
    <name type="scientific">Lactuca virosa</name>
    <dbReference type="NCBI Taxonomy" id="75947"/>
    <lineage>
        <taxon>Eukaryota</taxon>
        <taxon>Viridiplantae</taxon>
        <taxon>Streptophyta</taxon>
        <taxon>Embryophyta</taxon>
        <taxon>Tracheophyta</taxon>
        <taxon>Spermatophyta</taxon>
        <taxon>Magnoliopsida</taxon>
        <taxon>eudicotyledons</taxon>
        <taxon>Gunneridae</taxon>
        <taxon>Pentapetalae</taxon>
        <taxon>asterids</taxon>
        <taxon>campanulids</taxon>
        <taxon>Asterales</taxon>
        <taxon>Asteraceae</taxon>
        <taxon>Cichorioideae</taxon>
        <taxon>Cichorieae</taxon>
        <taxon>Lactucinae</taxon>
        <taxon>Lactuca</taxon>
    </lineage>
</organism>
<dbReference type="InterPro" id="IPR008271">
    <property type="entry name" value="Ser/Thr_kinase_AS"/>
</dbReference>
<comment type="caution">
    <text evidence="3">The sequence shown here is derived from an EMBL/GenBank/DDBJ whole genome shotgun (WGS) entry which is preliminary data.</text>
</comment>
<dbReference type="InterPro" id="IPR051564">
    <property type="entry name" value="LRR_receptor-like_kinase"/>
</dbReference>
<dbReference type="GO" id="GO:0005524">
    <property type="term" value="F:ATP binding"/>
    <property type="evidence" value="ECO:0007669"/>
    <property type="project" value="InterPro"/>
</dbReference>
<evidence type="ECO:0000256" key="1">
    <source>
        <dbReference type="SAM" id="MobiDB-lite"/>
    </source>
</evidence>
<gene>
    <name evidence="3" type="ORF">LVIROSA_LOCUS9719</name>
</gene>
<dbReference type="PROSITE" id="PS50011">
    <property type="entry name" value="PROTEIN_KINASE_DOM"/>
    <property type="match status" value="1"/>
</dbReference>
<dbReference type="Gene3D" id="1.10.510.10">
    <property type="entry name" value="Transferase(Phosphotransferase) domain 1"/>
    <property type="match status" value="1"/>
</dbReference>
<dbReference type="SUPFAM" id="SSF56112">
    <property type="entry name" value="Protein kinase-like (PK-like)"/>
    <property type="match status" value="1"/>
</dbReference>
<dbReference type="GO" id="GO:0016020">
    <property type="term" value="C:membrane"/>
    <property type="evidence" value="ECO:0007669"/>
    <property type="project" value="TreeGrafter"/>
</dbReference>
<dbReference type="Proteomes" id="UP001157418">
    <property type="component" value="Unassembled WGS sequence"/>
</dbReference>
<dbReference type="GO" id="GO:0004672">
    <property type="term" value="F:protein kinase activity"/>
    <property type="evidence" value="ECO:0007669"/>
    <property type="project" value="InterPro"/>
</dbReference>
<dbReference type="PANTHER" id="PTHR48055">
    <property type="entry name" value="LEUCINE-RICH REPEAT RECEPTOR PROTEIN KINASE EMS1"/>
    <property type="match status" value="1"/>
</dbReference>
<dbReference type="EMBL" id="CAKMRJ010001112">
    <property type="protein sequence ID" value="CAH1422381.1"/>
    <property type="molecule type" value="Genomic_DNA"/>
</dbReference>
<feature type="compositionally biased region" description="Low complexity" evidence="1">
    <location>
        <begin position="125"/>
        <end position="143"/>
    </location>
</feature>
<accession>A0AAU9MA33</accession>